<dbReference type="InterPro" id="IPR011723">
    <property type="entry name" value="Znf/thioredoxin_put"/>
</dbReference>
<evidence type="ECO:0000259" key="3">
    <source>
        <dbReference type="Pfam" id="PF13717"/>
    </source>
</evidence>
<dbReference type="Proteomes" id="UP001589865">
    <property type="component" value="Unassembled WGS sequence"/>
</dbReference>
<dbReference type="NCBIfam" id="TIGR02098">
    <property type="entry name" value="MJ0042_CXXC"/>
    <property type="match status" value="1"/>
</dbReference>
<gene>
    <name evidence="4" type="ORF">ACFFGY_21175</name>
</gene>
<organism evidence="4 5">
    <name type="scientific">Roseomonas elaeocarpi</name>
    <dbReference type="NCBI Taxonomy" id="907779"/>
    <lineage>
        <taxon>Bacteria</taxon>
        <taxon>Pseudomonadati</taxon>
        <taxon>Pseudomonadota</taxon>
        <taxon>Alphaproteobacteria</taxon>
        <taxon>Acetobacterales</taxon>
        <taxon>Roseomonadaceae</taxon>
        <taxon>Roseomonas</taxon>
    </lineage>
</organism>
<comment type="caution">
    <text evidence="4">The sequence shown here is derived from an EMBL/GenBank/DDBJ whole genome shotgun (WGS) entry which is preliminary data.</text>
</comment>
<dbReference type="Pfam" id="PF13717">
    <property type="entry name" value="Zn_ribbon_4"/>
    <property type="match status" value="1"/>
</dbReference>
<keyword evidence="2" id="KW-0472">Membrane</keyword>
<evidence type="ECO:0000313" key="5">
    <source>
        <dbReference type="Proteomes" id="UP001589865"/>
    </source>
</evidence>
<evidence type="ECO:0000256" key="1">
    <source>
        <dbReference type="SAM" id="MobiDB-lite"/>
    </source>
</evidence>
<evidence type="ECO:0000256" key="2">
    <source>
        <dbReference type="SAM" id="Phobius"/>
    </source>
</evidence>
<keyword evidence="2" id="KW-0812">Transmembrane</keyword>
<keyword evidence="5" id="KW-1185">Reference proteome</keyword>
<dbReference type="RefSeq" id="WP_377046523.1">
    <property type="nucleotide sequence ID" value="NZ_JBHLUN010000017.1"/>
</dbReference>
<sequence length="182" mass="18828">MRIICPRCEAAYEVPEMMLSSGLSAGRTVRCARCGARWAPLPPPAGARPEETEAPVPLVPDPVVPGQGTPAQETGPGTPDLAAPDLTAPDLAVPEAGTAVADPGTPAAPDGAAGEEVRLLPPVAGPRRDRLEPRRTRPALLLGWIASLGVVAGLVAVLLLRHEAVAAAWPPALWLYRFLGLA</sequence>
<dbReference type="EMBL" id="JBHLUN010000017">
    <property type="protein sequence ID" value="MFC0410768.1"/>
    <property type="molecule type" value="Genomic_DNA"/>
</dbReference>
<evidence type="ECO:0000313" key="4">
    <source>
        <dbReference type="EMBL" id="MFC0410768.1"/>
    </source>
</evidence>
<feature type="domain" description="Zinc finger/thioredoxin putative" evidence="3">
    <location>
        <begin position="1"/>
        <end position="38"/>
    </location>
</feature>
<feature type="region of interest" description="Disordered" evidence="1">
    <location>
        <begin position="62"/>
        <end position="116"/>
    </location>
</feature>
<protein>
    <submittedName>
        <fullName evidence="4">Zinc-ribbon domain-containing protein</fullName>
    </submittedName>
</protein>
<keyword evidence="2" id="KW-1133">Transmembrane helix</keyword>
<accession>A0ABV6JYE7</accession>
<name>A0ABV6JYE7_9PROT</name>
<reference evidence="4 5" key="1">
    <citation type="submission" date="2024-09" db="EMBL/GenBank/DDBJ databases">
        <authorList>
            <person name="Sun Q."/>
            <person name="Mori K."/>
        </authorList>
    </citation>
    <scope>NUCLEOTIDE SEQUENCE [LARGE SCALE GENOMIC DNA]</scope>
    <source>
        <strain evidence="4 5">TBRC 5777</strain>
    </source>
</reference>
<feature type="transmembrane region" description="Helical" evidence="2">
    <location>
        <begin position="139"/>
        <end position="160"/>
    </location>
</feature>
<feature type="compositionally biased region" description="Low complexity" evidence="1">
    <location>
        <begin position="78"/>
        <end position="114"/>
    </location>
</feature>
<proteinExistence type="predicted"/>